<organism evidence="3 4">
    <name type="scientific">Channa striata</name>
    <name type="common">Snakehead murrel</name>
    <name type="synonym">Ophicephalus striatus</name>
    <dbReference type="NCBI Taxonomy" id="64152"/>
    <lineage>
        <taxon>Eukaryota</taxon>
        <taxon>Metazoa</taxon>
        <taxon>Chordata</taxon>
        <taxon>Craniata</taxon>
        <taxon>Vertebrata</taxon>
        <taxon>Euteleostomi</taxon>
        <taxon>Actinopterygii</taxon>
        <taxon>Neopterygii</taxon>
        <taxon>Teleostei</taxon>
        <taxon>Neoteleostei</taxon>
        <taxon>Acanthomorphata</taxon>
        <taxon>Anabantaria</taxon>
        <taxon>Anabantiformes</taxon>
        <taxon>Channoidei</taxon>
        <taxon>Channidae</taxon>
        <taxon>Channa</taxon>
    </lineage>
</organism>
<sequence length="122" mass="13769">MEPIYANPENTKHNDKYQTDFKRTEKRRHGAVVLCLGLLTVFLLAGLIGLSVHNHKSTRGASAEFSTMKTNLTELLQEQYWEQQEPNNGGIHGNEDCSQIRAQKGVWNDLPCGASLLWICEL</sequence>
<keyword evidence="1" id="KW-0472">Membrane</keyword>
<name>A0AA88MNU5_CHASR</name>
<evidence type="ECO:0000313" key="3">
    <source>
        <dbReference type="EMBL" id="KAK2840200.1"/>
    </source>
</evidence>
<evidence type="ECO:0000259" key="2">
    <source>
        <dbReference type="PROSITE" id="PS50041"/>
    </source>
</evidence>
<gene>
    <name evidence="3" type="ORF">Q5P01_013940</name>
</gene>
<evidence type="ECO:0000256" key="1">
    <source>
        <dbReference type="SAM" id="Phobius"/>
    </source>
</evidence>
<proteinExistence type="predicted"/>
<feature type="transmembrane region" description="Helical" evidence="1">
    <location>
        <begin position="31"/>
        <end position="52"/>
    </location>
</feature>
<dbReference type="Gene3D" id="3.10.100.10">
    <property type="entry name" value="Mannose-Binding Protein A, subunit A"/>
    <property type="match status" value="1"/>
</dbReference>
<dbReference type="EMBL" id="JAUPFM010000010">
    <property type="protein sequence ID" value="KAK2840200.1"/>
    <property type="molecule type" value="Genomic_DNA"/>
</dbReference>
<keyword evidence="4" id="KW-1185">Reference proteome</keyword>
<dbReference type="InterPro" id="IPR016187">
    <property type="entry name" value="CTDL_fold"/>
</dbReference>
<accession>A0AA88MNU5</accession>
<feature type="domain" description="C-type lectin" evidence="2">
    <location>
        <begin position="48"/>
        <end position="121"/>
    </location>
</feature>
<dbReference type="AlphaFoldDB" id="A0AA88MNU5"/>
<evidence type="ECO:0000313" key="4">
    <source>
        <dbReference type="Proteomes" id="UP001187415"/>
    </source>
</evidence>
<reference evidence="3" key="1">
    <citation type="submission" date="2023-07" db="EMBL/GenBank/DDBJ databases">
        <title>Chromosome-level Genome Assembly of Striped Snakehead (Channa striata).</title>
        <authorList>
            <person name="Liu H."/>
        </authorList>
    </citation>
    <scope>NUCLEOTIDE SEQUENCE</scope>
    <source>
        <strain evidence="3">Gz</strain>
        <tissue evidence="3">Muscle</tissue>
    </source>
</reference>
<keyword evidence="1" id="KW-0812">Transmembrane</keyword>
<dbReference type="InterPro" id="IPR001304">
    <property type="entry name" value="C-type_lectin-like"/>
</dbReference>
<keyword evidence="1" id="KW-1133">Transmembrane helix</keyword>
<dbReference type="PROSITE" id="PS50041">
    <property type="entry name" value="C_TYPE_LECTIN_2"/>
    <property type="match status" value="1"/>
</dbReference>
<dbReference type="InterPro" id="IPR016186">
    <property type="entry name" value="C-type_lectin-like/link_sf"/>
</dbReference>
<comment type="caution">
    <text evidence="3">The sequence shown here is derived from an EMBL/GenBank/DDBJ whole genome shotgun (WGS) entry which is preliminary data.</text>
</comment>
<dbReference type="Pfam" id="PF00059">
    <property type="entry name" value="Lectin_C"/>
    <property type="match status" value="1"/>
</dbReference>
<dbReference type="SUPFAM" id="SSF56436">
    <property type="entry name" value="C-type lectin-like"/>
    <property type="match status" value="1"/>
</dbReference>
<protein>
    <recommendedName>
        <fullName evidence="2">C-type lectin domain-containing protein</fullName>
    </recommendedName>
</protein>
<dbReference type="Proteomes" id="UP001187415">
    <property type="component" value="Unassembled WGS sequence"/>
</dbReference>